<feature type="transmembrane region" description="Helical" evidence="2">
    <location>
        <begin position="12"/>
        <end position="31"/>
    </location>
</feature>
<dbReference type="Pfam" id="PF04892">
    <property type="entry name" value="VanZ"/>
    <property type="match status" value="1"/>
</dbReference>
<dbReference type="PANTHER" id="PTHR36834">
    <property type="entry name" value="MEMBRANE PROTEIN-RELATED"/>
    <property type="match status" value="1"/>
</dbReference>
<name>A0ABQ7FF79_9ACTN</name>
<keyword evidence="5" id="KW-1185">Reference proteome</keyword>
<dbReference type="EMBL" id="WHPN01000341">
    <property type="protein sequence ID" value="KAF4406970.1"/>
    <property type="molecule type" value="Genomic_DNA"/>
</dbReference>
<reference evidence="4 5" key="1">
    <citation type="submission" date="2019-10" db="EMBL/GenBank/DDBJ databases">
        <title>Streptomyces tenebrisbrunneis sp.nov., an endogenous actinomycete isolated from of Lycium ruthenicum.</title>
        <authorList>
            <person name="Ma L."/>
        </authorList>
    </citation>
    <scope>NUCLEOTIDE SEQUENCE [LARGE SCALE GENOMIC DNA]</scope>
    <source>
        <strain evidence="4 5">TRM 66187</strain>
    </source>
</reference>
<dbReference type="Proteomes" id="UP000621266">
    <property type="component" value="Unassembled WGS sequence"/>
</dbReference>
<feature type="transmembrane region" description="Helical" evidence="2">
    <location>
        <begin position="64"/>
        <end position="85"/>
    </location>
</feature>
<accession>A0ABQ7FF79</accession>
<dbReference type="RefSeq" id="WP_156206960.1">
    <property type="nucleotide sequence ID" value="NZ_WHPN01000341.1"/>
</dbReference>
<evidence type="ECO:0000313" key="4">
    <source>
        <dbReference type="EMBL" id="KAF4406970.1"/>
    </source>
</evidence>
<gene>
    <name evidence="4" type="ORF">GCU69_22170</name>
</gene>
<evidence type="ECO:0000256" key="2">
    <source>
        <dbReference type="SAM" id="Phobius"/>
    </source>
</evidence>
<proteinExistence type="predicted"/>
<evidence type="ECO:0000313" key="5">
    <source>
        <dbReference type="Proteomes" id="UP000621266"/>
    </source>
</evidence>
<evidence type="ECO:0000256" key="1">
    <source>
        <dbReference type="SAM" id="MobiDB-lite"/>
    </source>
</evidence>
<keyword evidence="2" id="KW-0472">Membrane</keyword>
<feature type="transmembrane region" description="Helical" evidence="2">
    <location>
        <begin position="128"/>
        <end position="150"/>
    </location>
</feature>
<protein>
    <submittedName>
        <fullName evidence="4">VanZ family protein</fullName>
    </submittedName>
</protein>
<feature type="domain" description="VanZ-like" evidence="3">
    <location>
        <begin position="23"/>
        <end position="141"/>
    </location>
</feature>
<keyword evidence="2" id="KW-1133">Transmembrane helix</keyword>
<keyword evidence="2" id="KW-0812">Transmembrane</keyword>
<feature type="transmembrane region" description="Helical" evidence="2">
    <location>
        <begin position="97"/>
        <end position="116"/>
    </location>
</feature>
<feature type="region of interest" description="Disordered" evidence="1">
    <location>
        <begin position="155"/>
        <end position="190"/>
    </location>
</feature>
<comment type="caution">
    <text evidence="4">The sequence shown here is derived from an EMBL/GenBank/DDBJ whole genome shotgun (WGS) entry which is preliminary data.</text>
</comment>
<evidence type="ECO:0000259" key="3">
    <source>
        <dbReference type="Pfam" id="PF04892"/>
    </source>
</evidence>
<dbReference type="PANTHER" id="PTHR36834:SF1">
    <property type="entry name" value="INTEGRAL MEMBRANE PROTEIN"/>
    <property type="match status" value="1"/>
</dbReference>
<dbReference type="InterPro" id="IPR006976">
    <property type="entry name" value="VanZ-like"/>
</dbReference>
<sequence>MQRHGCGARAAFRLRATGLLLLVAHLLYVGWVSLRPPTVPWVTASNLRPLATIRAELALGVWPAVQHLGGTLLLLAPLGVLLPWATGRLGGSLLGSLARTVFAGVMVSLGVALLRTSLSGRTLDVDSLMLHATGVALAHLTLVPALRAWLRRHSERPGTAAPGGTQRREVRPAEPAQGSPPTISRVRTVP</sequence>
<organism evidence="4 5">
    <name type="scientific">Streptomyces lycii</name>
    <dbReference type="NCBI Taxonomy" id="2654337"/>
    <lineage>
        <taxon>Bacteria</taxon>
        <taxon>Bacillati</taxon>
        <taxon>Actinomycetota</taxon>
        <taxon>Actinomycetes</taxon>
        <taxon>Kitasatosporales</taxon>
        <taxon>Streptomycetaceae</taxon>
        <taxon>Streptomyces</taxon>
    </lineage>
</organism>
<dbReference type="InterPro" id="IPR053150">
    <property type="entry name" value="Teicoplanin_resist-assoc"/>
</dbReference>